<dbReference type="GO" id="GO:0006754">
    <property type="term" value="P:ATP biosynthetic process"/>
    <property type="evidence" value="ECO:0007669"/>
    <property type="project" value="TreeGrafter"/>
</dbReference>
<dbReference type="PANTHER" id="PTHR21340">
    <property type="entry name" value="DIADENOSINE 5,5-P1,P4-TETRAPHOSPHATE PYROPHOSPHOHYDROLASE MUTT"/>
    <property type="match status" value="1"/>
</dbReference>
<dbReference type="Proteomes" id="UP000231263">
    <property type="component" value="Unassembled WGS sequence"/>
</dbReference>
<evidence type="ECO:0000313" key="5">
    <source>
        <dbReference type="EMBL" id="PJA45748.1"/>
    </source>
</evidence>
<evidence type="ECO:0000313" key="6">
    <source>
        <dbReference type="Proteomes" id="UP000231263"/>
    </source>
</evidence>
<dbReference type="PANTHER" id="PTHR21340:SF0">
    <property type="entry name" value="BIS(5'-NUCLEOSYL)-TETRAPHOSPHATASE [ASYMMETRICAL]"/>
    <property type="match status" value="1"/>
</dbReference>
<dbReference type="InterPro" id="IPR000086">
    <property type="entry name" value="NUDIX_hydrolase_dom"/>
</dbReference>
<dbReference type="PROSITE" id="PS51462">
    <property type="entry name" value="NUDIX"/>
    <property type="match status" value="1"/>
</dbReference>
<dbReference type="InterPro" id="IPR015797">
    <property type="entry name" value="NUDIX_hydrolase-like_dom_sf"/>
</dbReference>
<dbReference type="AlphaFoldDB" id="A0A2M7XCZ2"/>
<dbReference type="GO" id="GO:0004081">
    <property type="term" value="F:bis(5'-nucleosyl)-tetraphosphatase (asymmetrical) activity"/>
    <property type="evidence" value="ECO:0007669"/>
    <property type="project" value="TreeGrafter"/>
</dbReference>
<feature type="compositionally biased region" description="Low complexity" evidence="3">
    <location>
        <begin position="10"/>
        <end position="21"/>
    </location>
</feature>
<dbReference type="EMBL" id="PFWT01000026">
    <property type="protein sequence ID" value="PJA45748.1"/>
    <property type="molecule type" value="Genomic_DNA"/>
</dbReference>
<evidence type="ECO:0000256" key="1">
    <source>
        <dbReference type="ARBA" id="ARBA00022801"/>
    </source>
</evidence>
<organism evidence="5 6">
    <name type="scientific">Candidatus Uhrbacteria bacterium CG_4_9_14_3_um_filter_41_35</name>
    <dbReference type="NCBI Taxonomy" id="1975034"/>
    <lineage>
        <taxon>Bacteria</taxon>
        <taxon>Candidatus Uhriibacteriota</taxon>
    </lineage>
</organism>
<dbReference type="CDD" id="cd03673">
    <property type="entry name" value="NUDIX_Ap6A_hydrolase"/>
    <property type="match status" value="1"/>
</dbReference>
<proteinExistence type="inferred from homology"/>
<name>A0A2M7XCZ2_9BACT</name>
<evidence type="ECO:0000259" key="4">
    <source>
        <dbReference type="PROSITE" id="PS51462"/>
    </source>
</evidence>
<dbReference type="Gene3D" id="3.90.79.10">
    <property type="entry name" value="Nucleoside Triphosphate Pyrophosphohydrolase"/>
    <property type="match status" value="1"/>
</dbReference>
<dbReference type="SUPFAM" id="SSF55811">
    <property type="entry name" value="Nudix"/>
    <property type="match status" value="1"/>
</dbReference>
<feature type="region of interest" description="Disordered" evidence="3">
    <location>
        <begin position="1"/>
        <end position="29"/>
    </location>
</feature>
<dbReference type="InterPro" id="IPR020476">
    <property type="entry name" value="Nudix_hydrolase"/>
</dbReference>
<dbReference type="InterPro" id="IPR020084">
    <property type="entry name" value="NUDIX_hydrolase_CS"/>
</dbReference>
<accession>A0A2M7XCZ2</accession>
<evidence type="ECO:0000256" key="2">
    <source>
        <dbReference type="RuleBase" id="RU003476"/>
    </source>
</evidence>
<feature type="region of interest" description="Disordered" evidence="3">
    <location>
        <begin position="171"/>
        <end position="198"/>
    </location>
</feature>
<dbReference type="GO" id="GO:0006167">
    <property type="term" value="P:AMP biosynthetic process"/>
    <property type="evidence" value="ECO:0007669"/>
    <property type="project" value="TreeGrafter"/>
</dbReference>
<keyword evidence="1 2" id="KW-0378">Hydrolase</keyword>
<dbReference type="PROSITE" id="PS00893">
    <property type="entry name" value="NUDIX_BOX"/>
    <property type="match status" value="1"/>
</dbReference>
<evidence type="ECO:0000256" key="3">
    <source>
        <dbReference type="SAM" id="MobiDB-lite"/>
    </source>
</evidence>
<dbReference type="PRINTS" id="PR00502">
    <property type="entry name" value="NUDIXFAMILY"/>
</dbReference>
<dbReference type="InterPro" id="IPR051325">
    <property type="entry name" value="Nudix_hydrolase_domain"/>
</dbReference>
<protein>
    <recommendedName>
        <fullName evidence="4">Nudix hydrolase domain-containing protein</fullName>
    </recommendedName>
</protein>
<gene>
    <name evidence="5" type="ORF">CO173_04835</name>
</gene>
<comment type="similarity">
    <text evidence="2">Belongs to the Nudix hydrolase family.</text>
</comment>
<sequence length="198" mass="23095">MKKELHNSTRRSISSRQSNSSERPRTEVSAGGLVFKRTRRGIYFAMLKDSFGKWTFPKGHVRRGEAYDKAAEREIFEETGLVNVRKVQRLGTIDIWFRDRFVYKGRLIHKYIHYFLFEVPADSKLKKPKSQDHGEKIQAVSWVPVYAIQKRSTYKDMKKVIDLALKNFKNTETRTRQTSGSPPQKSVKPQVDQKGEIT</sequence>
<reference evidence="6" key="1">
    <citation type="submission" date="2017-09" db="EMBL/GenBank/DDBJ databases">
        <title>Depth-based differentiation of microbial function through sediment-hosted aquifers and enrichment of novel symbionts in the deep terrestrial subsurface.</title>
        <authorList>
            <person name="Probst A.J."/>
            <person name="Ladd B."/>
            <person name="Jarett J.K."/>
            <person name="Geller-Mcgrath D.E."/>
            <person name="Sieber C.M.K."/>
            <person name="Emerson J.B."/>
            <person name="Anantharaman K."/>
            <person name="Thomas B.C."/>
            <person name="Malmstrom R."/>
            <person name="Stieglmeier M."/>
            <person name="Klingl A."/>
            <person name="Woyke T."/>
            <person name="Ryan C.M."/>
            <person name="Banfield J.F."/>
        </authorList>
    </citation>
    <scope>NUCLEOTIDE SEQUENCE [LARGE SCALE GENOMIC DNA]</scope>
</reference>
<dbReference type="Pfam" id="PF00293">
    <property type="entry name" value="NUDIX"/>
    <property type="match status" value="1"/>
</dbReference>
<comment type="caution">
    <text evidence="5">The sequence shown here is derived from an EMBL/GenBank/DDBJ whole genome shotgun (WGS) entry which is preliminary data.</text>
</comment>
<feature type="domain" description="Nudix hydrolase" evidence="4">
    <location>
        <begin position="25"/>
        <end position="165"/>
    </location>
</feature>